<keyword evidence="3" id="KW-0813">Transport</keyword>
<name>C9YBT2_CURXX</name>
<comment type="subcellular location">
    <subcellularLocation>
        <location evidence="1">Cell outer membrane</location>
        <topology evidence="1">Multi-pass membrane protein</topology>
    </subcellularLocation>
</comment>
<evidence type="ECO:0000313" key="12">
    <source>
        <dbReference type="EMBL" id="CBA27038.1"/>
    </source>
</evidence>
<keyword evidence="5" id="KW-0812">Transmembrane</keyword>
<evidence type="ECO:0000256" key="3">
    <source>
        <dbReference type="ARBA" id="ARBA00022448"/>
    </source>
</evidence>
<dbReference type="Pfam" id="PF13609">
    <property type="entry name" value="Porin_4"/>
    <property type="match status" value="1"/>
</dbReference>
<keyword evidence="7" id="KW-0406">Ion transport</keyword>
<dbReference type="EMBL" id="FN543104">
    <property type="protein sequence ID" value="CBA27038.1"/>
    <property type="molecule type" value="Genomic_DNA"/>
</dbReference>
<dbReference type="GO" id="GO:0009279">
    <property type="term" value="C:cell outer membrane"/>
    <property type="evidence" value="ECO:0007669"/>
    <property type="project" value="UniProtKB-SubCell"/>
</dbReference>
<accession>C9YBT2</accession>
<evidence type="ECO:0000256" key="10">
    <source>
        <dbReference type="ARBA" id="ARBA00023237"/>
    </source>
</evidence>
<evidence type="ECO:0000256" key="7">
    <source>
        <dbReference type="ARBA" id="ARBA00023065"/>
    </source>
</evidence>
<reference evidence="12" key="1">
    <citation type="journal article" date="2010" name="Nature">
        <title>The dynamic genome of Hydra.</title>
        <authorList>
            <person name="Chapman J.A."/>
            <person name="Kirkness E.F."/>
            <person name="Simakov O."/>
            <person name="Hampson S.E."/>
            <person name="Mitros T."/>
            <person name="Weinmaier T."/>
            <person name="Rattei T."/>
            <person name="Balasubramanian P.G."/>
            <person name="Borman J."/>
            <person name="Busam D."/>
            <person name="Disbennett K."/>
            <person name="Pfannkoch C."/>
            <person name="Sumin N."/>
            <person name="Sutton G."/>
            <person name="Viswanathan L."/>
            <person name="Walenz B."/>
            <person name="Goodstein D.M."/>
            <person name="Hellsten U."/>
            <person name="Kawashima T."/>
            <person name="Prochnik S.E."/>
            <person name="Putnam N.H."/>
            <person name="Shu S."/>
            <person name="Blumberg B."/>
            <person name="Dana C.E."/>
            <person name="Gee L."/>
            <person name="Kibler D.F."/>
            <person name="Law L."/>
            <person name="Lindgens D."/>
            <person name="Martinez D.E."/>
            <person name="Peng J."/>
            <person name="Wigge P.A."/>
            <person name="Bertulat B."/>
            <person name="Guder C."/>
            <person name="Nakamura Y."/>
            <person name="Ozbek S."/>
            <person name="Watanabe H."/>
            <person name="Khalturin K."/>
            <person name="Hemmrich G."/>
            <person name="Franke A."/>
            <person name="Augustin R."/>
            <person name="Fraune S."/>
            <person name="Hayakawa E."/>
            <person name="Hayakawa S."/>
            <person name="Hirose M."/>
            <person name="Hwang J."/>
            <person name="Ikeo K."/>
            <person name="Nishimiya-Fujisawa C."/>
            <person name="Ogura A."/>
            <person name="Takahashi T."/>
            <person name="Steinmetz P.R."/>
            <person name="Zhang X."/>
            <person name="Aufschnaiter R."/>
            <person name="Eder M.K."/>
            <person name="Gorny A.K."/>
            <person name="Salvenmoser W."/>
            <person name="Heimberg A.M."/>
            <person name="Wheeler B.M."/>
            <person name="Peterson K.J."/>
            <person name="Boettger A."/>
            <person name="Tischler P."/>
            <person name="Wolf A."/>
            <person name="Gojobori T."/>
            <person name="Remington K.A."/>
            <person name="Strausberg R.L."/>
            <person name="Venter J."/>
            <person name="Technau U."/>
            <person name="Hobmayer B."/>
            <person name="Bosch T.C."/>
            <person name="Holstein T.W."/>
            <person name="Fujisawa T."/>
            <person name="Bode H.R."/>
            <person name="David C.N."/>
            <person name="Rokhsar D.S."/>
            <person name="Steele R.E."/>
        </authorList>
    </citation>
    <scope>NUCLEOTIDE SEQUENCE</scope>
</reference>
<dbReference type="InterPro" id="IPR050298">
    <property type="entry name" value="Gram-neg_bact_OMP"/>
</dbReference>
<dbReference type="PANTHER" id="PTHR34501:SF9">
    <property type="entry name" value="MAJOR OUTER MEMBRANE PROTEIN P.IA"/>
    <property type="match status" value="1"/>
</dbReference>
<dbReference type="AlphaFoldDB" id="C9YBT2"/>
<dbReference type="GO" id="GO:0006811">
    <property type="term" value="P:monoatomic ion transport"/>
    <property type="evidence" value="ECO:0007669"/>
    <property type="project" value="UniProtKB-KW"/>
</dbReference>
<protein>
    <recommendedName>
        <fullName evidence="11">Porin domain-containing protein</fullName>
    </recommendedName>
</protein>
<dbReference type="InterPro" id="IPR033900">
    <property type="entry name" value="Gram_neg_porin_domain"/>
</dbReference>
<proteinExistence type="predicted"/>
<keyword evidence="10" id="KW-0998">Cell outer membrane</keyword>
<sequence length="241" mass="26140">MPLKISGRLDVGLKSAIPSDLSKETTASEAVDEGSNARLNFSGSSDIDADLSSYFMIEMRFNADNGAQNDSAALFKDKAWVGLTSKKYGDLKLGRLHSPQYGVSTAGRYEAFSGDSYASMGTRGALAANQWNNAVYYTTPTTSGFNAGLTFSKGEKAAANGIGAHVAYNEAQHQLPLASNKSKTSGTPPPRDHGHVLHGRLLRFWRCACEQHLRPFQQSQHHQQWLARCLHCGCSDSLWPG</sequence>
<evidence type="ECO:0000256" key="4">
    <source>
        <dbReference type="ARBA" id="ARBA00022452"/>
    </source>
</evidence>
<evidence type="ECO:0000256" key="8">
    <source>
        <dbReference type="ARBA" id="ARBA00023114"/>
    </source>
</evidence>
<keyword evidence="4" id="KW-1134">Transmembrane beta strand</keyword>
<feature type="domain" description="Porin" evidence="11">
    <location>
        <begin position="4"/>
        <end position="171"/>
    </location>
</feature>
<dbReference type="SUPFAM" id="SSF56935">
    <property type="entry name" value="Porins"/>
    <property type="match status" value="1"/>
</dbReference>
<evidence type="ECO:0000256" key="2">
    <source>
        <dbReference type="ARBA" id="ARBA00011233"/>
    </source>
</evidence>
<evidence type="ECO:0000256" key="5">
    <source>
        <dbReference type="ARBA" id="ARBA00022692"/>
    </source>
</evidence>
<evidence type="ECO:0000256" key="6">
    <source>
        <dbReference type="ARBA" id="ARBA00022729"/>
    </source>
</evidence>
<evidence type="ECO:0000256" key="1">
    <source>
        <dbReference type="ARBA" id="ARBA00004571"/>
    </source>
</evidence>
<dbReference type="GO" id="GO:0046930">
    <property type="term" value="C:pore complex"/>
    <property type="evidence" value="ECO:0007669"/>
    <property type="project" value="UniProtKB-KW"/>
</dbReference>
<comment type="subunit">
    <text evidence="2">Homotrimer.</text>
</comment>
<keyword evidence="9" id="KW-0472">Membrane</keyword>
<dbReference type="PANTHER" id="PTHR34501">
    <property type="entry name" value="PROTEIN YDDL-RELATED"/>
    <property type="match status" value="1"/>
</dbReference>
<dbReference type="CDD" id="cd00342">
    <property type="entry name" value="gram_neg_porins"/>
    <property type="match status" value="1"/>
</dbReference>
<dbReference type="InterPro" id="IPR023614">
    <property type="entry name" value="Porin_dom_sf"/>
</dbReference>
<dbReference type="GO" id="GO:0015288">
    <property type="term" value="F:porin activity"/>
    <property type="evidence" value="ECO:0007669"/>
    <property type="project" value="UniProtKB-KW"/>
</dbReference>
<dbReference type="Gene3D" id="2.40.160.10">
    <property type="entry name" value="Porin"/>
    <property type="match status" value="1"/>
</dbReference>
<keyword evidence="6" id="KW-0732">Signal</keyword>
<evidence type="ECO:0000256" key="9">
    <source>
        <dbReference type="ARBA" id="ARBA00023136"/>
    </source>
</evidence>
<keyword evidence="8" id="KW-0626">Porin</keyword>
<evidence type="ECO:0000259" key="11">
    <source>
        <dbReference type="Pfam" id="PF13609"/>
    </source>
</evidence>
<organism evidence="12">
    <name type="scientific">Curvibacter symbiont subsp. Hydra magnipapillata</name>
    <dbReference type="NCBI Taxonomy" id="667019"/>
    <lineage>
        <taxon>Bacteria</taxon>
        <taxon>Pseudomonadati</taxon>
        <taxon>Pseudomonadota</taxon>
        <taxon>Betaproteobacteria</taxon>
        <taxon>Burkholderiales</taxon>
        <taxon>Comamonadaceae</taxon>
        <taxon>Curvibacter</taxon>
    </lineage>
</organism>
<gene>
    <name evidence="12" type="ORF">Csp_A00280</name>
</gene>